<feature type="domain" description="Inner membrane protein YejM N-terminal" evidence="3">
    <location>
        <begin position="6"/>
        <end position="251"/>
    </location>
</feature>
<accession>A0A1E5DYL9</accession>
<dbReference type="EMBL" id="AJYK02000110">
    <property type="protein sequence ID" value="OEF22683.1"/>
    <property type="molecule type" value="Genomic_DNA"/>
</dbReference>
<proteinExistence type="predicted"/>
<protein>
    <submittedName>
        <fullName evidence="4">Hydrolase</fullName>
    </submittedName>
</protein>
<dbReference type="InterPro" id="IPR012159">
    <property type="entry name" value="YejM-like"/>
</dbReference>
<dbReference type="GO" id="GO:0016787">
    <property type="term" value="F:hydrolase activity"/>
    <property type="evidence" value="ECO:0007669"/>
    <property type="project" value="UniProtKB-KW"/>
</dbReference>
<dbReference type="RefSeq" id="WP_017025059.1">
    <property type="nucleotide sequence ID" value="NZ_AJYK02000110.1"/>
</dbReference>
<dbReference type="CDD" id="cd16148">
    <property type="entry name" value="sulfatase_like"/>
    <property type="match status" value="1"/>
</dbReference>
<dbReference type="Gene3D" id="3.40.720.10">
    <property type="entry name" value="Alkaline Phosphatase, subunit A"/>
    <property type="match status" value="1"/>
</dbReference>
<evidence type="ECO:0000313" key="5">
    <source>
        <dbReference type="Proteomes" id="UP000094070"/>
    </source>
</evidence>
<dbReference type="Pfam" id="PF11893">
    <property type="entry name" value="DUF3413"/>
    <property type="match status" value="1"/>
</dbReference>
<dbReference type="OrthoDB" id="236686at2"/>
<keyword evidence="4" id="KW-0378">Hydrolase</keyword>
<dbReference type="SUPFAM" id="SSF53649">
    <property type="entry name" value="Alkaline phosphatase-like"/>
    <property type="match status" value="1"/>
</dbReference>
<evidence type="ECO:0000259" key="3">
    <source>
        <dbReference type="Pfam" id="PF11893"/>
    </source>
</evidence>
<evidence type="ECO:0000313" key="4">
    <source>
        <dbReference type="EMBL" id="OEF22683.1"/>
    </source>
</evidence>
<dbReference type="Proteomes" id="UP000094070">
    <property type="component" value="Unassembled WGS sequence"/>
</dbReference>
<dbReference type="InterPro" id="IPR024588">
    <property type="entry name" value="YejM_N"/>
</dbReference>
<keyword evidence="5" id="KW-1185">Reference proteome</keyword>
<dbReference type="Pfam" id="PF00884">
    <property type="entry name" value="Sulfatase"/>
    <property type="match status" value="1"/>
</dbReference>
<feature type="transmembrane region" description="Helical" evidence="1">
    <location>
        <begin position="85"/>
        <end position="103"/>
    </location>
</feature>
<dbReference type="InterPro" id="IPR052701">
    <property type="entry name" value="GAG_Ulvan_Degrading_Sulfatases"/>
</dbReference>
<keyword evidence="1" id="KW-0472">Membrane</keyword>
<dbReference type="InterPro" id="IPR000917">
    <property type="entry name" value="Sulfatase_N"/>
</dbReference>
<sequence length="604" mass="69530">MVDSDNSYGERVSRLVSWGHWFSFFNIILAMLIGTTFLAQSPWPDTLLGQAYLIISWIGHFSFLVFALYILILFPLTFIIPSRKLLRLISVCFATACLTLLLLDSQAYQKLHLHLNPVVWELLLSKENTSFNAEWQYLFAAVPVIFLLQIAISEWIWKKQRKLSRKQVGKPATIIFFLCFVSSHLIYIWADAFFYSPITNQRANLPLSYPMTAKSFMEKHGLLDKEEYLERLEKNGGTSEVINYPLEPVKFEGRGKQYNVLMVMVDNLRSDMLTSDVMPETYRFAKNNQNFMNHYSASNNTYGVFGLFYGLPSSYASSIKAQNTAPLFINTMRSRDYQMSAFSSDNFEDAEFYDEIFRSLDLSTKKKESSSDEKTIDTWKTWLSATSNKPWFSYIELSKVENFEDSPTVFSQFKTGSKQPTDKLKARYQSAVFETDKQIKKILDEVESKSSLEDTIVIITSNHGTEFNETQNNTWGSNSNFSRYQLQVPMVIHWPGKQPELFKHKTSHLDLSATLMKDLFQASSNPYDLGSGKNLFNTNPRPWILAGDSDNIALITDDTTTVVDQFGNYKVFDENYKRSKSSKPKLSIVLQGLSELKRFYRQGD</sequence>
<gene>
    <name evidence="4" type="ORF">A1QC_13525</name>
</gene>
<keyword evidence="1" id="KW-1133">Transmembrane helix</keyword>
<feature type="transmembrane region" description="Helical" evidence="1">
    <location>
        <begin position="21"/>
        <end position="39"/>
    </location>
</feature>
<evidence type="ECO:0000259" key="2">
    <source>
        <dbReference type="Pfam" id="PF00884"/>
    </source>
</evidence>
<name>A0A1E5DYL9_9VIBR</name>
<dbReference type="STRING" id="1188252.A1QC_13525"/>
<feature type="transmembrane region" description="Helical" evidence="1">
    <location>
        <begin position="169"/>
        <end position="190"/>
    </location>
</feature>
<dbReference type="eggNOG" id="COG3083">
    <property type="taxonomic scope" value="Bacteria"/>
</dbReference>
<feature type="transmembrane region" description="Helical" evidence="1">
    <location>
        <begin position="135"/>
        <end position="157"/>
    </location>
</feature>
<evidence type="ECO:0000256" key="1">
    <source>
        <dbReference type="SAM" id="Phobius"/>
    </source>
</evidence>
<organism evidence="4 5">
    <name type="scientific">Vibrio rumoiensis 1S-45</name>
    <dbReference type="NCBI Taxonomy" id="1188252"/>
    <lineage>
        <taxon>Bacteria</taxon>
        <taxon>Pseudomonadati</taxon>
        <taxon>Pseudomonadota</taxon>
        <taxon>Gammaproteobacteria</taxon>
        <taxon>Vibrionales</taxon>
        <taxon>Vibrionaceae</taxon>
        <taxon>Vibrio</taxon>
    </lineage>
</organism>
<dbReference type="PANTHER" id="PTHR43751:SF3">
    <property type="entry name" value="SULFATASE N-TERMINAL DOMAIN-CONTAINING PROTEIN"/>
    <property type="match status" value="1"/>
</dbReference>
<feature type="transmembrane region" description="Helical" evidence="1">
    <location>
        <begin position="51"/>
        <end position="73"/>
    </location>
</feature>
<dbReference type="PANTHER" id="PTHR43751">
    <property type="entry name" value="SULFATASE"/>
    <property type="match status" value="1"/>
</dbReference>
<dbReference type="InterPro" id="IPR017850">
    <property type="entry name" value="Alkaline_phosphatase_core_sf"/>
</dbReference>
<dbReference type="AlphaFoldDB" id="A0A1E5DYL9"/>
<comment type="caution">
    <text evidence="4">The sequence shown here is derived from an EMBL/GenBank/DDBJ whole genome shotgun (WGS) entry which is preliminary data.</text>
</comment>
<keyword evidence="1" id="KW-0812">Transmembrane</keyword>
<reference evidence="4 5" key="1">
    <citation type="journal article" date="2012" name="Science">
        <title>Ecological populations of bacteria act as socially cohesive units of antibiotic production and resistance.</title>
        <authorList>
            <person name="Cordero O.X."/>
            <person name="Wildschutte H."/>
            <person name="Kirkup B."/>
            <person name="Proehl S."/>
            <person name="Ngo L."/>
            <person name="Hussain F."/>
            <person name="Le Roux F."/>
            <person name="Mincer T."/>
            <person name="Polz M.F."/>
        </authorList>
    </citation>
    <scope>NUCLEOTIDE SEQUENCE [LARGE SCALE GENOMIC DNA]</scope>
    <source>
        <strain evidence="4 5">1S-45</strain>
    </source>
</reference>
<feature type="domain" description="Sulfatase N-terminal" evidence="2">
    <location>
        <begin position="259"/>
        <end position="517"/>
    </location>
</feature>
<dbReference type="PIRSF" id="PIRSF004950">
    <property type="entry name" value="Mmb_sulf_HI0842"/>
    <property type="match status" value="1"/>
</dbReference>